<dbReference type="InterPro" id="IPR001387">
    <property type="entry name" value="Cro/C1-type_HTH"/>
</dbReference>
<dbReference type="Proteomes" id="UP000019494">
    <property type="component" value="Unassembled WGS sequence"/>
</dbReference>
<keyword evidence="3" id="KW-1185">Reference proteome</keyword>
<protein>
    <recommendedName>
        <fullName evidence="1">HTH cro/C1-type domain-containing protein</fullName>
    </recommendedName>
</protein>
<dbReference type="CDD" id="cd00093">
    <property type="entry name" value="HTH_XRE"/>
    <property type="match status" value="1"/>
</dbReference>
<gene>
    <name evidence="2" type="ORF">N864_09330</name>
</gene>
<evidence type="ECO:0000313" key="2">
    <source>
        <dbReference type="EMBL" id="EWT07250.1"/>
    </source>
</evidence>
<dbReference type="Pfam" id="PF01381">
    <property type="entry name" value="HTH_3"/>
    <property type="match status" value="1"/>
</dbReference>
<name>W9GMB7_9MICO</name>
<sequence>MSALRAILVFRGQEAESHMSVQFSADRYVVRARRLADLSQRELAERLGISSSLVARMETGEVVPTTRMLSRIMGLAGLHLVVVDGSGALVEPVPEDVARDNAGRRYPAHLDVNPVEMAPAEYGWRPRHERHAPKAWFQLRQERDRRRRGQKPAPDHPTVADLEAYRRMIVEEKMARLRAQAAARAAAEPPLAPCSCGLECEESGPCVPSCNCQCEPPVSGLG</sequence>
<accession>W9GMB7</accession>
<dbReference type="SUPFAM" id="SSF47413">
    <property type="entry name" value="lambda repressor-like DNA-binding domains"/>
    <property type="match status" value="1"/>
</dbReference>
<dbReference type="EMBL" id="AWQS01000017">
    <property type="protein sequence ID" value="EWT07250.1"/>
    <property type="molecule type" value="Genomic_DNA"/>
</dbReference>
<feature type="domain" description="HTH cro/C1-type" evidence="1">
    <location>
        <begin position="29"/>
        <end position="83"/>
    </location>
</feature>
<evidence type="ECO:0000259" key="1">
    <source>
        <dbReference type="PROSITE" id="PS50943"/>
    </source>
</evidence>
<dbReference type="Gene3D" id="1.10.260.40">
    <property type="entry name" value="lambda repressor-like DNA-binding domains"/>
    <property type="match status" value="1"/>
</dbReference>
<evidence type="ECO:0000313" key="3">
    <source>
        <dbReference type="Proteomes" id="UP000019494"/>
    </source>
</evidence>
<dbReference type="AlphaFoldDB" id="W9GMB7"/>
<organism evidence="2 3">
    <name type="scientific">Intrasporangium chromatireducens Q5-1</name>
    <dbReference type="NCBI Taxonomy" id="584657"/>
    <lineage>
        <taxon>Bacteria</taxon>
        <taxon>Bacillati</taxon>
        <taxon>Actinomycetota</taxon>
        <taxon>Actinomycetes</taxon>
        <taxon>Micrococcales</taxon>
        <taxon>Intrasporangiaceae</taxon>
        <taxon>Intrasporangium</taxon>
    </lineage>
</organism>
<dbReference type="PROSITE" id="PS50943">
    <property type="entry name" value="HTH_CROC1"/>
    <property type="match status" value="1"/>
</dbReference>
<reference evidence="3" key="1">
    <citation type="submission" date="2013-08" db="EMBL/GenBank/DDBJ databases">
        <title>Intrasporangium oryzae NRRL B-24470.</title>
        <authorList>
            <person name="Liu H."/>
            <person name="Wang G."/>
        </authorList>
    </citation>
    <scope>NUCLEOTIDE SEQUENCE [LARGE SCALE GENOMIC DNA]</scope>
    <source>
        <strain evidence="3">Q5-1</strain>
    </source>
</reference>
<dbReference type="GO" id="GO:0003677">
    <property type="term" value="F:DNA binding"/>
    <property type="evidence" value="ECO:0007669"/>
    <property type="project" value="InterPro"/>
</dbReference>
<comment type="caution">
    <text evidence="2">The sequence shown here is derived from an EMBL/GenBank/DDBJ whole genome shotgun (WGS) entry which is preliminary data.</text>
</comment>
<dbReference type="SMART" id="SM00530">
    <property type="entry name" value="HTH_XRE"/>
    <property type="match status" value="1"/>
</dbReference>
<dbReference type="InterPro" id="IPR010982">
    <property type="entry name" value="Lambda_DNA-bd_dom_sf"/>
</dbReference>
<proteinExistence type="predicted"/>